<organism evidence="4 5">
    <name type="scientific">Mycolicibacillus parakoreensis</name>
    <dbReference type="NCBI Taxonomy" id="1069221"/>
    <lineage>
        <taxon>Bacteria</taxon>
        <taxon>Bacillati</taxon>
        <taxon>Actinomycetota</taxon>
        <taxon>Actinomycetes</taxon>
        <taxon>Mycobacteriales</taxon>
        <taxon>Mycobacteriaceae</taxon>
        <taxon>Mycolicibacillus</taxon>
    </lineage>
</organism>
<evidence type="ECO:0000256" key="1">
    <source>
        <dbReference type="ARBA" id="ARBA00023125"/>
    </source>
</evidence>
<proteinExistence type="predicted"/>
<gene>
    <name evidence="4" type="ORF">MIU77_03475</name>
</gene>
<keyword evidence="1" id="KW-0238">DNA-binding</keyword>
<dbReference type="Pfam" id="PF07282">
    <property type="entry name" value="Cas12f1-like_TNB"/>
    <property type="match status" value="1"/>
</dbReference>
<evidence type="ECO:0000256" key="2">
    <source>
        <dbReference type="SAM" id="MobiDB-lite"/>
    </source>
</evidence>
<feature type="region of interest" description="Disordered" evidence="2">
    <location>
        <begin position="50"/>
        <end position="101"/>
    </location>
</feature>
<protein>
    <submittedName>
        <fullName evidence="4">Zinc ribbon domain-containing protein</fullName>
    </submittedName>
</protein>
<accession>A0ABY3U0C2</accession>
<evidence type="ECO:0000313" key="5">
    <source>
        <dbReference type="Proteomes" id="UP001055200"/>
    </source>
</evidence>
<evidence type="ECO:0000259" key="3">
    <source>
        <dbReference type="Pfam" id="PF07282"/>
    </source>
</evidence>
<dbReference type="EMBL" id="CP092365">
    <property type="protein sequence ID" value="ULN53418.1"/>
    <property type="molecule type" value="Genomic_DNA"/>
</dbReference>
<reference evidence="4" key="1">
    <citation type="submission" date="2022-08" db="EMBL/GenBank/DDBJ databases">
        <title>Complete genome sequence of 14 non-tuberculosis mycobacteria type-strains.</title>
        <authorList>
            <person name="Igarashi Y."/>
            <person name="Osugi A."/>
            <person name="Mitarai S."/>
        </authorList>
    </citation>
    <scope>NUCLEOTIDE SEQUENCE</scope>
    <source>
        <strain evidence="4">DSM 45575</strain>
    </source>
</reference>
<dbReference type="Proteomes" id="UP001055200">
    <property type="component" value="Chromosome"/>
</dbReference>
<feature type="domain" description="Cas12f1-like TNB" evidence="3">
    <location>
        <begin position="4"/>
        <end position="47"/>
    </location>
</feature>
<keyword evidence="5" id="KW-1185">Reference proteome</keyword>
<sequence>MSRRWYPSSRLCSACGDRRTNLSLADRVFTCSNGHRIDRDLNAATNLARWGRQNHHRSPAPQAGGRATDARRQDGSDQHSTSAGETNLDDAGTGVHTAPAA</sequence>
<dbReference type="InterPro" id="IPR010095">
    <property type="entry name" value="Cas12f1-like_TNB"/>
</dbReference>
<evidence type="ECO:0000313" key="4">
    <source>
        <dbReference type="EMBL" id="ULN53418.1"/>
    </source>
</evidence>
<name>A0ABY3U0C2_9MYCO</name>
<feature type="compositionally biased region" description="Basic and acidic residues" evidence="2">
    <location>
        <begin position="68"/>
        <end position="77"/>
    </location>
</feature>